<gene>
    <name evidence="2" type="ORF">ERS852569_03411</name>
</gene>
<dbReference type="RefSeq" id="WP_055060490.1">
    <property type="nucleotide sequence ID" value="NZ_CZBP01000036.1"/>
</dbReference>
<proteinExistence type="predicted"/>
<name>A0A174VWD3_9FIRM</name>
<keyword evidence="1" id="KW-0175">Coiled coil</keyword>
<evidence type="ECO:0000256" key="1">
    <source>
        <dbReference type="SAM" id="Coils"/>
    </source>
</evidence>
<feature type="coiled-coil region" evidence="1">
    <location>
        <begin position="592"/>
        <end position="636"/>
    </location>
</feature>
<evidence type="ECO:0000313" key="2">
    <source>
        <dbReference type="EMBL" id="CUQ36567.1"/>
    </source>
</evidence>
<accession>A0A174VWD3</accession>
<dbReference type="AlphaFoldDB" id="A0A174VWD3"/>
<sequence length="711" mass="83465">MNDTIYRGMRDLVYVALGKTAYSNSSEYLELKKHFRYPGEVLERMEQYGYSSNDDYISAMEVVLWMKKTLLAKQMEEMFVGTQLEDFIKRTKKKAGDNLYLLYELYLYEKSSREQILTAVSKTPLETTAGFLDWMTSDRLFGAADYSLALAKDIVLSMDGELKTLNRLDAVKDADLFIHLIKFAFRLVCHDSRFKSDEDYKRLGLTGLLVALKDLYSEPVGRSSKKVLEQMGFSEMDILNLNCGIWLIKDQTPYTYNSIIKWWRLKKRWFQSLFVQKEEITIKPVIEKMIEKEMPRKIDGENLTREFYLEGFSAEIPVIQNSYLLFDLLTRRLDGSGNASHNSMGNVLKWRNICKNHDLSVMGDVLWLKGLMAYLNPQGVSFNIYISTGADRNKQIYAEVIKDCENLEEKQEVLKEIFQKDVKEFIYQHPGFFRTGFLDPLFISGFLDMDRYYKENSCDAAKYLRNMEYPFQLAFLQRFCEDRNWQFTSEEAEFLKTAVKDSWMVSLAYANKSTDTCFQRFSIEEKKLLLGLVCELCVRIPYICRLDLLMAGLIANTETRFILGEKTAQEWYRILKQRDFGYQDSLDRDFLSAEAYKKIQKQKEEQKEKERQDREAREVEIRKASLEVKLQGLTIKEAAKVFAGKVPSFVFLDRERTLALLEVYKEHFEDKEIFIDKKVICKLMKFFLDCYENNYITKPVLMNKLGLLKED</sequence>
<dbReference type="EMBL" id="CZBP01000036">
    <property type="protein sequence ID" value="CUQ36567.1"/>
    <property type="molecule type" value="Genomic_DNA"/>
</dbReference>
<reference evidence="2 3" key="1">
    <citation type="submission" date="2015-09" db="EMBL/GenBank/DDBJ databases">
        <authorList>
            <consortium name="Pathogen Informatics"/>
        </authorList>
    </citation>
    <scope>NUCLEOTIDE SEQUENCE [LARGE SCALE GENOMIC DNA]</scope>
    <source>
        <strain evidence="2 3">2789STDY5834957</strain>
    </source>
</reference>
<evidence type="ECO:0000313" key="3">
    <source>
        <dbReference type="Proteomes" id="UP000095762"/>
    </source>
</evidence>
<organism evidence="2 3">
    <name type="scientific">Blautia obeum</name>
    <dbReference type="NCBI Taxonomy" id="40520"/>
    <lineage>
        <taxon>Bacteria</taxon>
        <taxon>Bacillati</taxon>
        <taxon>Bacillota</taxon>
        <taxon>Clostridia</taxon>
        <taxon>Lachnospirales</taxon>
        <taxon>Lachnospiraceae</taxon>
        <taxon>Blautia</taxon>
    </lineage>
</organism>
<dbReference type="Proteomes" id="UP000095762">
    <property type="component" value="Unassembled WGS sequence"/>
</dbReference>
<feature type="coiled-coil region" evidence="1">
    <location>
        <begin position="390"/>
        <end position="417"/>
    </location>
</feature>
<protein>
    <submittedName>
        <fullName evidence="2">Uncharacterized protein</fullName>
    </submittedName>
</protein>